<dbReference type="Pfam" id="PF01476">
    <property type="entry name" value="LysM"/>
    <property type="match status" value="1"/>
</dbReference>
<dbReference type="EMBL" id="JNFQ01000001">
    <property type="protein sequence ID" value="KFG75128.1"/>
    <property type="molecule type" value="Genomic_DNA"/>
</dbReference>
<feature type="chain" id="PRO_5038596634" evidence="4">
    <location>
        <begin position="31"/>
        <end position="240"/>
    </location>
</feature>
<protein>
    <submittedName>
        <fullName evidence="6">Transglycosylase</fullName>
    </submittedName>
</protein>
<dbReference type="PANTHER" id="PTHR34700">
    <property type="entry name" value="POTASSIUM BINDING PROTEIN KBP"/>
    <property type="match status" value="1"/>
</dbReference>
<dbReference type="STRING" id="1915400.FM21_02975"/>
<dbReference type="RefSeq" id="WP_043372230.1">
    <property type="nucleotide sequence ID" value="NZ_KN039946.1"/>
</dbReference>
<evidence type="ECO:0000256" key="3">
    <source>
        <dbReference type="SAM" id="MobiDB-lite"/>
    </source>
</evidence>
<name>A0A086N1W0_9ACTN</name>
<dbReference type="PROSITE" id="PS51782">
    <property type="entry name" value="LYSM"/>
    <property type="match status" value="1"/>
</dbReference>
<dbReference type="Proteomes" id="UP000029095">
    <property type="component" value="Unassembled WGS sequence"/>
</dbReference>
<evidence type="ECO:0000256" key="2">
    <source>
        <dbReference type="ARBA" id="ARBA00022801"/>
    </source>
</evidence>
<dbReference type="CDD" id="cd13925">
    <property type="entry name" value="RPF"/>
    <property type="match status" value="1"/>
</dbReference>
<evidence type="ECO:0000256" key="1">
    <source>
        <dbReference type="ARBA" id="ARBA00010830"/>
    </source>
</evidence>
<dbReference type="CDD" id="cd00118">
    <property type="entry name" value="LysM"/>
    <property type="match status" value="1"/>
</dbReference>
<proteinExistence type="inferred from homology"/>
<keyword evidence="4" id="KW-0732">Signal</keyword>
<keyword evidence="7" id="KW-1185">Reference proteome</keyword>
<organism evidence="6 7">
    <name type="scientific">Streptomyces mutabilis</name>
    <dbReference type="NCBI Taxonomy" id="67332"/>
    <lineage>
        <taxon>Bacteria</taxon>
        <taxon>Bacillati</taxon>
        <taxon>Actinomycetota</taxon>
        <taxon>Actinomycetes</taxon>
        <taxon>Kitasatosporales</taxon>
        <taxon>Streptomycetaceae</taxon>
        <taxon>Streptomyces</taxon>
    </lineage>
</organism>
<sequence length="240" mass="24590">MLFSGKGKHRRPSKATRVIAVAGVTGAAVAAPLMAAGNASAATASEWDAVAQCESGGNWSINTGNGYYGGLQFSASTWAGYGGTQYAATADQATKAQQIEIAEKVLAGQGKGAWPVCGTGLSNAAYTGGGSESQDSGSSQSGSSESSQSQSGGSTADRSTEQKASRSDERPAAKKETVTTPTGKKVEKGDGEYEVVKGDTLSSIAEEHDVKGGWAELFKLNDDIVDDADLIYPGQQLHLK</sequence>
<comment type="similarity">
    <text evidence="1">Belongs to the transglycosylase family. Rpf subfamily.</text>
</comment>
<gene>
    <name evidence="6" type="ORF">FM21_02975</name>
</gene>
<evidence type="ECO:0000256" key="4">
    <source>
        <dbReference type="SAM" id="SignalP"/>
    </source>
</evidence>
<reference evidence="6 7" key="1">
    <citation type="submission" date="2014-05" db="EMBL/GenBank/DDBJ databases">
        <title>Complete genome sequence of the Streptomyces mutabilis TRM45540.</title>
        <authorList>
            <person name="Luo X."/>
            <person name="Zhang L."/>
        </authorList>
    </citation>
    <scope>NUCLEOTIDE SEQUENCE [LARGE SCALE GENOMIC DNA]</scope>
    <source>
        <strain evidence="6 7">TRM45540</strain>
    </source>
</reference>
<accession>A0A086N1W0</accession>
<dbReference type="InterPro" id="IPR052196">
    <property type="entry name" value="Bact_Kbp"/>
</dbReference>
<dbReference type="SUPFAM" id="SSF54106">
    <property type="entry name" value="LysM domain"/>
    <property type="match status" value="1"/>
</dbReference>
<keyword evidence="2" id="KW-0378">Hydrolase</keyword>
<dbReference type="InterPro" id="IPR036779">
    <property type="entry name" value="LysM_dom_sf"/>
</dbReference>
<feature type="region of interest" description="Disordered" evidence="3">
    <location>
        <begin position="127"/>
        <end position="191"/>
    </location>
</feature>
<dbReference type="InterPro" id="IPR010618">
    <property type="entry name" value="RPF"/>
</dbReference>
<comment type="caution">
    <text evidence="6">The sequence shown here is derived from an EMBL/GenBank/DDBJ whole genome shotgun (WGS) entry which is preliminary data.</text>
</comment>
<dbReference type="InterPro" id="IPR018392">
    <property type="entry name" value="LysM"/>
</dbReference>
<dbReference type="Gene3D" id="1.10.530.10">
    <property type="match status" value="1"/>
</dbReference>
<evidence type="ECO:0000313" key="6">
    <source>
        <dbReference type="EMBL" id="KFG75128.1"/>
    </source>
</evidence>
<feature type="compositionally biased region" description="Low complexity" evidence="3">
    <location>
        <begin position="132"/>
        <end position="154"/>
    </location>
</feature>
<feature type="compositionally biased region" description="Basic and acidic residues" evidence="3">
    <location>
        <begin position="158"/>
        <end position="177"/>
    </location>
</feature>
<dbReference type="SMART" id="SM00257">
    <property type="entry name" value="LysM"/>
    <property type="match status" value="1"/>
</dbReference>
<dbReference type="Pfam" id="PF06737">
    <property type="entry name" value="Transglycosylas"/>
    <property type="match status" value="1"/>
</dbReference>
<evidence type="ECO:0000313" key="7">
    <source>
        <dbReference type="Proteomes" id="UP000029095"/>
    </source>
</evidence>
<dbReference type="HOGENOM" id="CLU_045108_0_0_11"/>
<feature type="signal peptide" evidence="4">
    <location>
        <begin position="1"/>
        <end position="30"/>
    </location>
</feature>
<evidence type="ECO:0000259" key="5">
    <source>
        <dbReference type="PROSITE" id="PS51782"/>
    </source>
</evidence>
<dbReference type="InterPro" id="IPR023346">
    <property type="entry name" value="Lysozyme-like_dom_sf"/>
</dbReference>
<dbReference type="Gene3D" id="3.10.350.10">
    <property type="entry name" value="LysM domain"/>
    <property type="match status" value="1"/>
</dbReference>
<feature type="domain" description="LysM" evidence="5">
    <location>
        <begin position="191"/>
        <end position="239"/>
    </location>
</feature>
<dbReference type="AlphaFoldDB" id="A0A086N1W0"/>
<dbReference type="GO" id="GO:0016787">
    <property type="term" value="F:hydrolase activity"/>
    <property type="evidence" value="ECO:0007669"/>
    <property type="project" value="UniProtKB-KW"/>
</dbReference>
<dbReference type="PANTHER" id="PTHR34700:SF4">
    <property type="entry name" value="PHAGE-LIKE ELEMENT PBSX PROTEIN XKDP"/>
    <property type="match status" value="1"/>
</dbReference>
<dbReference type="SUPFAM" id="SSF53955">
    <property type="entry name" value="Lysozyme-like"/>
    <property type="match status" value="1"/>
</dbReference>